<keyword evidence="1" id="KW-0812">Transmembrane</keyword>
<evidence type="ECO:0000256" key="1">
    <source>
        <dbReference type="SAM" id="Phobius"/>
    </source>
</evidence>
<accession>A0A2P4UGX8</accession>
<proteinExistence type="predicted"/>
<keyword evidence="1" id="KW-0472">Membrane</keyword>
<dbReference type="AlphaFoldDB" id="A0A2P4UGX8"/>
<dbReference type="GO" id="GO:0005886">
    <property type="term" value="C:plasma membrane"/>
    <property type="evidence" value="ECO:0007669"/>
    <property type="project" value="UniProtKB-SubCell"/>
</dbReference>
<gene>
    <name evidence="2" type="ORF">BTM25_28860</name>
</gene>
<feature type="transmembrane region" description="Helical" evidence="1">
    <location>
        <begin position="56"/>
        <end position="75"/>
    </location>
</feature>
<comment type="caution">
    <text evidence="2">The sequence shown here is derived from an EMBL/GenBank/DDBJ whole genome shotgun (WGS) entry which is preliminary data.</text>
</comment>
<evidence type="ECO:0000313" key="2">
    <source>
        <dbReference type="EMBL" id="POM24258.1"/>
    </source>
</evidence>
<reference evidence="2 3" key="1">
    <citation type="journal article" date="2017" name="Chemistry">
        <title>Isolation, Biosynthesis and Chemical Modifications of Rubterolones A-F: Rare Tropolone Alkaloids from Actinomadura sp. 5-2.</title>
        <authorList>
            <person name="Guo H."/>
            <person name="Benndorf R."/>
            <person name="Leichnitz D."/>
            <person name="Klassen J.L."/>
            <person name="Vollmers J."/>
            <person name="Gorls H."/>
            <person name="Steinacker M."/>
            <person name="Weigel C."/>
            <person name="Dahse H.M."/>
            <person name="Kaster A.K."/>
            <person name="de Beer Z.W."/>
            <person name="Poulsen M."/>
            <person name="Beemelmanns C."/>
        </authorList>
    </citation>
    <scope>NUCLEOTIDE SEQUENCE [LARGE SCALE GENOMIC DNA]</scope>
    <source>
        <strain evidence="2 3">5-2</strain>
    </source>
</reference>
<feature type="transmembrane region" description="Helical" evidence="1">
    <location>
        <begin position="159"/>
        <end position="180"/>
    </location>
</feature>
<protein>
    <submittedName>
        <fullName evidence="2">ABC-2 family transporter protein</fullName>
    </submittedName>
</protein>
<organism evidence="2 3">
    <name type="scientific">Actinomadura rubteroloni</name>
    <dbReference type="NCBI Taxonomy" id="1926885"/>
    <lineage>
        <taxon>Bacteria</taxon>
        <taxon>Bacillati</taxon>
        <taxon>Actinomycetota</taxon>
        <taxon>Actinomycetes</taxon>
        <taxon>Streptosporangiales</taxon>
        <taxon>Thermomonosporaceae</taxon>
        <taxon>Actinomadura</taxon>
    </lineage>
</organism>
<feature type="transmembrane region" description="Helical" evidence="1">
    <location>
        <begin position="12"/>
        <end position="36"/>
    </location>
</feature>
<dbReference type="EMBL" id="MTBP01000002">
    <property type="protein sequence ID" value="POM24258.1"/>
    <property type="molecule type" value="Genomic_DNA"/>
</dbReference>
<name>A0A2P4UGX8_9ACTN</name>
<feature type="transmembrane region" description="Helical" evidence="1">
    <location>
        <begin position="96"/>
        <end position="118"/>
    </location>
</feature>
<keyword evidence="1" id="KW-1133">Transmembrane helix</keyword>
<evidence type="ECO:0000313" key="3">
    <source>
        <dbReference type="Proteomes" id="UP000242367"/>
    </source>
</evidence>
<dbReference type="Proteomes" id="UP000242367">
    <property type="component" value="Unassembled WGS sequence"/>
</dbReference>
<keyword evidence="3" id="KW-1185">Reference proteome</keyword>
<sequence length="240" mass="23757">MRRAVHAEWTKLRTGGGVLLAPVVLVVVIVGLGAVAAGAAKAGADPGRTALAGLDLGPAVIAVLAALPVGAEYATGMIRTTFAATPRRGAVLAAKAVVLGGPVALAGTVAAAGALLAGRWLGLDLALSGAVLRAAAGSVLFLVLVALLALGVACAVRDAAASSGLVLGLFYLSPVLVPLVRDPAWRRHLEQITPMNAGLAVRSLHVDGLAIGPWKGLAVLAAWAAAALAVGTVALLRRDA</sequence>
<dbReference type="RefSeq" id="WP_103563405.1">
    <property type="nucleotide sequence ID" value="NZ_MTBP01000002.1"/>
</dbReference>
<feature type="transmembrane region" description="Helical" evidence="1">
    <location>
        <begin position="217"/>
        <end position="236"/>
    </location>
</feature>
<dbReference type="GO" id="GO:0140359">
    <property type="term" value="F:ABC-type transporter activity"/>
    <property type="evidence" value="ECO:0007669"/>
    <property type="project" value="InterPro"/>
</dbReference>
<feature type="transmembrane region" description="Helical" evidence="1">
    <location>
        <begin position="130"/>
        <end position="152"/>
    </location>
</feature>